<dbReference type="CDD" id="cd20336">
    <property type="entry name" value="Rcat_RBR"/>
    <property type="match status" value="1"/>
</dbReference>
<keyword evidence="4" id="KW-0677">Repeat</keyword>
<dbReference type="Proteomes" id="UP001497392">
    <property type="component" value="Unassembled WGS sequence"/>
</dbReference>
<reference evidence="11 12" key="1">
    <citation type="submission" date="2024-06" db="EMBL/GenBank/DDBJ databases">
        <authorList>
            <person name="Kraege A."/>
            <person name="Thomma B."/>
        </authorList>
    </citation>
    <scope>NUCLEOTIDE SEQUENCE [LARGE SCALE GENOMIC DNA]</scope>
</reference>
<evidence type="ECO:0000256" key="2">
    <source>
        <dbReference type="ARBA" id="ARBA00022679"/>
    </source>
</evidence>
<evidence type="ECO:0000313" key="12">
    <source>
        <dbReference type="Proteomes" id="UP001497392"/>
    </source>
</evidence>
<dbReference type="Pfam" id="PF01485">
    <property type="entry name" value="IBR"/>
    <property type="match status" value="1"/>
</dbReference>
<proteinExistence type="predicted"/>
<evidence type="ECO:0000256" key="6">
    <source>
        <dbReference type="ARBA" id="ARBA00022786"/>
    </source>
</evidence>
<dbReference type="InterPro" id="IPR001841">
    <property type="entry name" value="Znf_RING"/>
</dbReference>
<comment type="pathway">
    <text evidence="1">Protein modification; protein ubiquitination.</text>
</comment>
<dbReference type="PANTHER" id="PTHR22770:SF13">
    <property type="entry name" value="RING-TYPE DOMAIN-CONTAINING PROTEIN"/>
    <property type="match status" value="1"/>
</dbReference>
<dbReference type="SMART" id="SM00647">
    <property type="entry name" value="IBR"/>
    <property type="match status" value="1"/>
</dbReference>
<feature type="domain" description="RING-type" evidence="9">
    <location>
        <begin position="33"/>
        <end position="81"/>
    </location>
</feature>
<dbReference type="PROSITE" id="PS50089">
    <property type="entry name" value="ZF_RING_2"/>
    <property type="match status" value="1"/>
</dbReference>
<dbReference type="InterPro" id="IPR013083">
    <property type="entry name" value="Znf_RING/FYVE/PHD"/>
</dbReference>
<feature type="domain" description="RING-type" evidence="10">
    <location>
        <begin position="29"/>
        <end position="303"/>
    </location>
</feature>
<keyword evidence="7" id="KW-0862">Zinc</keyword>
<evidence type="ECO:0000256" key="1">
    <source>
        <dbReference type="ARBA" id="ARBA00004906"/>
    </source>
</evidence>
<keyword evidence="5 8" id="KW-0863">Zinc-finger</keyword>
<dbReference type="PANTHER" id="PTHR22770">
    <property type="entry name" value="UBIQUITIN CONJUGATING ENZYME 7 INTERACTING PROTEIN-RELATED"/>
    <property type="match status" value="1"/>
</dbReference>
<evidence type="ECO:0000313" key="11">
    <source>
        <dbReference type="EMBL" id="CAL5223008.1"/>
    </source>
</evidence>
<keyword evidence="12" id="KW-1185">Reference proteome</keyword>
<keyword evidence="3" id="KW-0479">Metal-binding</keyword>
<dbReference type="Gene3D" id="1.20.120.1750">
    <property type="match status" value="1"/>
</dbReference>
<dbReference type="InterPro" id="IPR051628">
    <property type="entry name" value="LUBAC_E3_Ligases"/>
</dbReference>
<accession>A0ABP1FSW1</accession>
<dbReference type="InterPro" id="IPR044066">
    <property type="entry name" value="TRIAD_supradom"/>
</dbReference>
<evidence type="ECO:0000259" key="9">
    <source>
        <dbReference type="PROSITE" id="PS50089"/>
    </source>
</evidence>
<sequence>MSVTSQEDLVDRINGPQQNDTLEAVTNELSFSCPICLEEHSLEDCYIASACGHRMCRDAARKVVLGAVRSCSFPVLCPICQAKSEPKCIPCSKRRAALAAAQKPASTQTLLHRISALFAWRRTGSKEAGRAKHDPKGPSAWCCTLDADVPLLLTAEEEKQYLKRSLKAAVNSCADLVQCPQPNCEGVAVAGRENESPALVCNACKHEWCGKCNIIWHNSKTCKEVQREAGEKKAEKDLEEYRKKHRIVNCPNCHHGTERISGCSHMTCCHCKTHFCWQCGQAVDYWSLSKRGLSSSQCCLRAVLHPPHQRLWPLRLLLLVQILAPMGVGVEVDVEVNVEAEAATRMVAAGGDRLCGRDHRLSRVMR</sequence>
<keyword evidence="6" id="KW-0833">Ubl conjugation pathway</keyword>
<dbReference type="Gene3D" id="3.30.40.10">
    <property type="entry name" value="Zinc/RING finger domain, C3HC4 (zinc finger)"/>
    <property type="match status" value="1"/>
</dbReference>
<dbReference type="SUPFAM" id="SSF57850">
    <property type="entry name" value="RING/U-box"/>
    <property type="match status" value="3"/>
</dbReference>
<comment type="caution">
    <text evidence="11">The sequence shown here is derived from an EMBL/GenBank/DDBJ whole genome shotgun (WGS) entry which is preliminary data.</text>
</comment>
<dbReference type="Pfam" id="PF22191">
    <property type="entry name" value="IBR_1"/>
    <property type="match status" value="1"/>
</dbReference>
<dbReference type="PROSITE" id="PS51873">
    <property type="entry name" value="TRIAD"/>
    <property type="match status" value="1"/>
</dbReference>
<evidence type="ECO:0000256" key="8">
    <source>
        <dbReference type="PROSITE-ProRule" id="PRU00175"/>
    </source>
</evidence>
<evidence type="ECO:0000256" key="7">
    <source>
        <dbReference type="ARBA" id="ARBA00022833"/>
    </source>
</evidence>
<dbReference type="EMBL" id="CAXHTA020000007">
    <property type="protein sequence ID" value="CAL5223008.1"/>
    <property type="molecule type" value="Genomic_DNA"/>
</dbReference>
<keyword evidence="2" id="KW-0808">Transferase</keyword>
<evidence type="ECO:0000256" key="4">
    <source>
        <dbReference type="ARBA" id="ARBA00022737"/>
    </source>
</evidence>
<organism evidence="11 12">
    <name type="scientific">Coccomyxa viridis</name>
    <dbReference type="NCBI Taxonomy" id="1274662"/>
    <lineage>
        <taxon>Eukaryota</taxon>
        <taxon>Viridiplantae</taxon>
        <taxon>Chlorophyta</taxon>
        <taxon>core chlorophytes</taxon>
        <taxon>Trebouxiophyceae</taxon>
        <taxon>Trebouxiophyceae incertae sedis</taxon>
        <taxon>Coccomyxaceae</taxon>
        <taxon>Coccomyxa</taxon>
    </lineage>
</organism>
<evidence type="ECO:0000259" key="10">
    <source>
        <dbReference type="PROSITE" id="PS51873"/>
    </source>
</evidence>
<protein>
    <submittedName>
        <fullName evidence="11">G5459 protein</fullName>
    </submittedName>
</protein>
<dbReference type="InterPro" id="IPR002867">
    <property type="entry name" value="IBR_dom"/>
</dbReference>
<evidence type="ECO:0000256" key="3">
    <source>
        <dbReference type="ARBA" id="ARBA00022723"/>
    </source>
</evidence>
<evidence type="ECO:0000256" key="5">
    <source>
        <dbReference type="ARBA" id="ARBA00022771"/>
    </source>
</evidence>
<gene>
    <name evidence="11" type="primary">g5459</name>
    <name evidence="11" type="ORF">VP750_LOCUS4667</name>
</gene>
<name>A0ABP1FSW1_9CHLO</name>
<dbReference type="CDD" id="cd20335">
    <property type="entry name" value="BRcat_RBR"/>
    <property type="match status" value="1"/>
</dbReference>